<gene>
    <name evidence="3" type="ORF">IV203_009086</name>
</gene>
<feature type="region of interest" description="Disordered" evidence="1">
    <location>
        <begin position="1"/>
        <end position="107"/>
    </location>
</feature>
<feature type="compositionally biased region" description="Low complexity" evidence="1">
    <location>
        <begin position="552"/>
        <end position="564"/>
    </location>
</feature>
<feature type="compositionally biased region" description="Basic and acidic residues" evidence="1">
    <location>
        <begin position="628"/>
        <end position="666"/>
    </location>
</feature>
<feature type="region of interest" description="Disordered" evidence="1">
    <location>
        <begin position="231"/>
        <end position="486"/>
    </location>
</feature>
<organism evidence="3 4">
    <name type="scientific">Nitzschia inconspicua</name>
    <dbReference type="NCBI Taxonomy" id="303405"/>
    <lineage>
        <taxon>Eukaryota</taxon>
        <taxon>Sar</taxon>
        <taxon>Stramenopiles</taxon>
        <taxon>Ochrophyta</taxon>
        <taxon>Bacillariophyta</taxon>
        <taxon>Bacillariophyceae</taxon>
        <taxon>Bacillariophycidae</taxon>
        <taxon>Bacillariales</taxon>
        <taxon>Bacillariaceae</taxon>
        <taxon>Nitzschia</taxon>
    </lineage>
</organism>
<feature type="compositionally biased region" description="Pro residues" evidence="1">
    <location>
        <begin position="453"/>
        <end position="468"/>
    </location>
</feature>
<reference evidence="3" key="2">
    <citation type="submission" date="2021-04" db="EMBL/GenBank/DDBJ databases">
        <authorList>
            <person name="Podell S."/>
        </authorList>
    </citation>
    <scope>NUCLEOTIDE SEQUENCE</scope>
    <source>
        <strain evidence="3">Hildebrandi</strain>
    </source>
</reference>
<accession>A0A9K3PMR1</accession>
<dbReference type="Proteomes" id="UP000693970">
    <property type="component" value="Unassembled WGS sequence"/>
</dbReference>
<feature type="region of interest" description="Disordered" evidence="1">
    <location>
        <begin position="507"/>
        <end position="747"/>
    </location>
</feature>
<feature type="compositionally biased region" description="Polar residues" evidence="1">
    <location>
        <begin position="669"/>
        <end position="678"/>
    </location>
</feature>
<dbReference type="AlphaFoldDB" id="A0A9K3PMR1"/>
<feature type="compositionally biased region" description="Basic residues" evidence="1">
    <location>
        <begin position="371"/>
        <end position="383"/>
    </location>
</feature>
<dbReference type="Pfam" id="PF20710">
    <property type="entry name" value="DUF6824"/>
    <property type="match status" value="1"/>
</dbReference>
<sequence>MEDKPAASKMESPSFTREQHEGNPKEMLAIVDRNSFHHHDAGAHSNFEPCKTLSSDDAMEIVEPSTIEDDDSPGIELPPGIMDDPLDDLRSNSISSPDGSEKHSSSENGLLLAEEQKMEDIETPHRNDVLCGRGVTTNRWVGNENFRAIVGLNKEMYVTSTKRQKMAISRSIVEAVRSLNPPGRFLDKDPQTGLWYDVGHKKAVEKTSQALRDGAAILRKQLSADLGDPDFLNSVFDEDSNSPEKQNNDAKEKGSGSGKENNKGKSPEKVKPIKAKPSNVKKGHRRVRSNPSVLGAAAAISAARREKIEEPLEDPRHYPLPNYGMFPPAPHSPGPHAPPPRHARSLPNSPMTWGGGPRTSFHPDSPGSFPPHHHHHHQHHSPYHHSPPPTFSPYSKQASHAPYSGSHPFDHHTRGHSSPHDNSHSPRHHSWSPYGSHHPPPYHHPQHHQHYLHPPPPHTGHYPPPPAGGRPTSPSLGHPKYSSNGYYPPHAPTPEWSPRRVNHHPGYHYSPHRGEYTPTRSASWTPRGASPHNHRGDHHHHEDYPDDDDDSGGLSVPSLGGSKSFDGERFSPKVHLTPRMKPIPSRSMETPPRPPAHYRHRAFSPPTSPHLRRPKSKEGRILECSPIEEEKKSPELNERMENDVQAKEAKKTDDVPQKNEKNHAVPDKTTPSNSSNSVLKRDNLPKMDTSDGEEKSNPREDIQQRDSSEIDFKVDDLHETRASPGLFLSIDDDGNVEAMPREDYDDENHYVEDIAMSPLAYDREDPITLMDLPDNLLSLPISPCGPNDDPQPGCFSCLS</sequence>
<feature type="compositionally biased region" description="Basic and acidic residues" evidence="1">
    <location>
        <begin position="679"/>
        <end position="721"/>
    </location>
</feature>
<feature type="domain" description="DUF6824" evidence="2">
    <location>
        <begin position="128"/>
        <end position="213"/>
    </location>
</feature>
<feature type="compositionally biased region" description="Basic residues" evidence="1">
    <location>
        <begin position="279"/>
        <end position="288"/>
    </location>
</feature>
<name>A0A9K3PMR1_9STRA</name>
<dbReference type="EMBL" id="JAGRRH010000017">
    <property type="protein sequence ID" value="KAG7353038.1"/>
    <property type="molecule type" value="Genomic_DNA"/>
</dbReference>
<comment type="caution">
    <text evidence="3">The sequence shown here is derived from an EMBL/GenBank/DDBJ whole genome shotgun (WGS) entry which is preliminary data.</text>
</comment>
<protein>
    <recommendedName>
        <fullName evidence="2">DUF6824 domain-containing protein</fullName>
    </recommendedName>
</protein>
<evidence type="ECO:0000259" key="2">
    <source>
        <dbReference type="Pfam" id="PF20710"/>
    </source>
</evidence>
<evidence type="ECO:0000256" key="1">
    <source>
        <dbReference type="SAM" id="MobiDB-lite"/>
    </source>
</evidence>
<evidence type="ECO:0000313" key="3">
    <source>
        <dbReference type="EMBL" id="KAG7353038.1"/>
    </source>
</evidence>
<proteinExistence type="predicted"/>
<feature type="compositionally biased region" description="Basic and acidic residues" evidence="1">
    <location>
        <begin position="408"/>
        <end position="424"/>
    </location>
</feature>
<reference evidence="3" key="1">
    <citation type="journal article" date="2021" name="Sci. Rep.">
        <title>Diploid genomic architecture of Nitzschia inconspicua, an elite biomass production diatom.</title>
        <authorList>
            <person name="Oliver A."/>
            <person name="Podell S."/>
            <person name="Pinowska A."/>
            <person name="Traller J.C."/>
            <person name="Smith S.R."/>
            <person name="McClure R."/>
            <person name="Beliaev A."/>
            <person name="Bohutskyi P."/>
            <person name="Hill E.A."/>
            <person name="Rabines A."/>
            <person name="Zheng H."/>
            <person name="Allen L.Z."/>
            <person name="Kuo A."/>
            <person name="Grigoriev I.V."/>
            <person name="Allen A.E."/>
            <person name="Hazlebeck D."/>
            <person name="Allen E.E."/>
        </authorList>
    </citation>
    <scope>NUCLEOTIDE SEQUENCE</scope>
    <source>
        <strain evidence="3">Hildebrandi</strain>
    </source>
</reference>
<dbReference type="OrthoDB" id="44294at2759"/>
<feature type="compositionally biased region" description="Basic and acidic residues" evidence="1">
    <location>
        <begin position="246"/>
        <end position="271"/>
    </location>
</feature>
<dbReference type="InterPro" id="IPR049227">
    <property type="entry name" value="DUF6824"/>
</dbReference>
<evidence type="ECO:0000313" key="4">
    <source>
        <dbReference type="Proteomes" id="UP000693970"/>
    </source>
</evidence>
<feature type="compositionally biased region" description="Pro residues" evidence="1">
    <location>
        <begin position="327"/>
        <end position="338"/>
    </location>
</feature>
<feature type="compositionally biased region" description="Basic and acidic residues" evidence="1">
    <location>
        <begin position="303"/>
        <end position="317"/>
    </location>
</feature>
<feature type="compositionally biased region" description="Basic residues" evidence="1">
    <location>
        <begin position="440"/>
        <end position="451"/>
    </location>
</feature>
<keyword evidence="4" id="KW-1185">Reference proteome</keyword>